<evidence type="ECO:0000256" key="7">
    <source>
        <dbReference type="ARBA" id="ARBA00023242"/>
    </source>
</evidence>
<dbReference type="CDD" id="cd12935">
    <property type="entry name" value="LEM_like"/>
    <property type="match status" value="1"/>
</dbReference>
<feature type="transmembrane region" description="Helical" evidence="9">
    <location>
        <begin position="410"/>
        <end position="428"/>
    </location>
</feature>
<dbReference type="PANTHER" id="PTHR12019">
    <property type="entry name" value="LAMINA-ASSOCIATED POLYPEPTIDE THYMOPOIETIN"/>
    <property type="match status" value="1"/>
</dbReference>
<feature type="compositionally biased region" description="Acidic residues" evidence="8">
    <location>
        <begin position="170"/>
        <end position="180"/>
    </location>
</feature>
<feature type="region of interest" description="Disordered" evidence="8">
    <location>
        <begin position="73"/>
        <end position="108"/>
    </location>
</feature>
<dbReference type="OrthoDB" id="10072362at2759"/>
<evidence type="ECO:0000256" key="9">
    <source>
        <dbReference type="SAM" id="Phobius"/>
    </source>
</evidence>
<evidence type="ECO:0000259" key="10">
    <source>
        <dbReference type="PROSITE" id="PS50954"/>
    </source>
</evidence>
<feature type="domain" description="LEM" evidence="10">
    <location>
        <begin position="101"/>
        <end position="145"/>
    </location>
</feature>
<dbReference type="InterPro" id="IPR051656">
    <property type="entry name" value="LEM_domain"/>
</dbReference>
<keyword evidence="3" id="KW-0488">Methylation</keyword>
<dbReference type="GO" id="GO:0005635">
    <property type="term" value="C:nuclear envelope"/>
    <property type="evidence" value="ECO:0007669"/>
    <property type="project" value="UniProtKB-ARBA"/>
</dbReference>
<keyword evidence="7" id="KW-0539">Nucleus</keyword>
<comment type="subcellular location">
    <subcellularLocation>
        <location evidence="1">Nucleus</location>
    </subcellularLocation>
</comment>
<evidence type="ECO:0000256" key="8">
    <source>
        <dbReference type="SAM" id="MobiDB-lite"/>
    </source>
</evidence>
<keyword evidence="9" id="KW-0812">Transmembrane</keyword>
<dbReference type="RefSeq" id="XP_044310885.1">
    <property type="nucleotide sequence ID" value="XM_044454950.1"/>
</dbReference>
<dbReference type="FunFam" id="1.10.720.40:FF:000002">
    <property type="entry name" value="Thymopoietin isoform alpha"/>
    <property type="match status" value="1"/>
</dbReference>
<keyword evidence="6" id="KW-0238">DNA-binding</keyword>
<dbReference type="InterPro" id="IPR013146">
    <property type="entry name" value="LEM-like_dom"/>
</dbReference>
<dbReference type="Proteomes" id="UP000694545">
    <property type="component" value="Unplaced"/>
</dbReference>
<evidence type="ECO:0000313" key="13">
    <source>
        <dbReference type="Proteomes" id="UP000694545"/>
    </source>
</evidence>
<dbReference type="AlphaFoldDB" id="A0A8D2LCH2"/>
<protein>
    <submittedName>
        <fullName evidence="12">Thymopoietin</fullName>
    </submittedName>
</protein>
<keyword evidence="9" id="KW-1133">Transmembrane helix</keyword>
<evidence type="ECO:0000256" key="4">
    <source>
        <dbReference type="ARBA" id="ARBA00022553"/>
    </source>
</evidence>
<dbReference type="SUPFAM" id="SSF63451">
    <property type="entry name" value="LEM domain"/>
    <property type="match status" value="2"/>
</dbReference>
<dbReference type="PROSITE" id="PS50955">
    <property type="entry name" value="LEM_LIKE"/>
    <property type="match status" value="1"/>
</dbReference>
<dbReference type="CTD" id="7112"/>
<dbReference type="PROSITE" id="PS50954">
    <property type="entry name" value="LEM"/>
    <property type="match status" value="1"/>
</dbReference>
<keyword evidence="13" id="KW-1185">Reference proteome</keyword>
<dbReference type="InterPro" id="IPR011015">
    <property type="entry name" value="LEM/LEM-like_dom_sf"/>
</dbReference>
<proteinExistence type="inferred from homology"/>
<dbReference type="InterPro" id="IPR003887">
    <property type="entry name" value="LEM_dom"/>
</dbReference>
<evidence type="ECO:0000259" key="11">
    <source>
        <dbReference type="PROSITE" id="PS50955"/>
    </source>
</evidence>
<dbReference type="SMART" id="SM01261">
    <property type="entry name" value="Thymopoietin"/>
    <property type="match status" value="1"/>
</dbReference>
<dbReference type="GeneID" id="123036072"/>
<comment type="similarity">
    <text evidence="2">Belongs to the LEM family.</text>
</comment>
<keyword evidence="4" id="KW-0597">Phosphoprotein</keyword>
<evidence type="ECO:0000256" key="6">
    <source>
        <dbReference type="ARBA" id="ARBA00023125"/>
    </source>
</evidence>
<feature type="region of interest" description="Disordered" evidence="8">
    <location>
        <begin position="146"/>
        <end position="180"/>
    </location>
</feature>
<reference evidence="12" key="1">
    <citation type="submission" date="2025-08" db="UniProtKB">
        <authorList>
            <consortium name="Ensembl"/>
        </authorList>
    </citation>
    <scope>IDENTIFICATION</scope>
</reference>
<dbReference type="CDD" id="cd12940">
    <property type="entry name" value="LEM_LAP2_LEMD1"/>
    <property type="match status" value="1"/>
</dbReference>
<evidence type="ECO:0000256" key="2">
    <source>
        <dbReference type="ARBA" id="ARBA00007744"/>
    </source>
</evidence>
<dbReference type="FunFam" id="1.10.720.40:FF:000003">
    <property type="entry name" value="thymopoietin isoform X1"/>
    <property type="match status" value="1"/>
</dbReference>
<dbReference type="OMA" id="TPFRMEE"/>
<dbReference type="Gene3D" id="1.10.720.40">
    <property type="match status" value="2"/>
</dbReference>
<evidence type="ECO:0000256" key="3">
    <source>
        <dbReference type="ARBA" id="ARBA00022481"/>
    </source>
</evidence>
<evidence type="ECO:0000313" key="12">
    <source>
        <dbReference type="Ensembl" id="ENSVKKP00000019941.1"/>
    </source>
</evidence>
<accession>A0A8D2LCH2</accession>
<dbReference type="Ensembl" id="ENSVKKT00000020430.1">
    <property type="protein sequence ID" value="ENSVKKP00000019941.1"/>
    <property type="gene ID" value="ENSVKKG00000013484.1"/>
</dbReference>
<keyword evidence="5" id="KW-0007">Acetylation</keyword>
<evidence type="ECO:0000256" key="5">
    <source>
        <dbReference type="ARBA" id="ARBA00022990"/>
    </source>
</evidence>
<feature type="compositionally biased region" description="Polar residues" evidence="8">
    <location>
        <begin position="155"/>
        <end position="169"/>
    </location>
</feature>
<sequence>MPEFLADPSVLTKEKLKSELIANNVSLPGGEQRKDVYVQLYLQHLTARNAPGASSQLDFSSDEEREPILVAARNRGGGATVSVGRKAAKKTDRPRHEERDDTDVTELTNEELKEQLLKYGVTPGPILATTRKLYEKKLLKVKEPNPELSYFPTAPTVSSSAENNKQNGNDESDQYSDNEEDPKAEFILEKREPLKGKTKAPVTLKQRRIAEYNQNYSQDGVTETFWRSGSSKSGLLQAVSRESPRVSRRTPRKRVETTIPLPVHDAVISQSTPIADTVVASSNNTLQVVNRVPGNIKHADPIQSISDFSELARRTSKKPLMTAEVMEKTSTEERRVERDILKEMFPYEASTPTGISASCRRPIKGAAGRPIEFSDFRLEETYSSKYIPKYLASADVKPEKPAIKKRTIPLWIKILLFVVIAMFLFLVYQSMEANQGNPFSQFLNLSNTA</sequence>
<feature type="compositionally biased region" description="Basic and acidic residues" evidence="8">
    <location>
        <begin position="89"/>
        <end position="99"/>
    </location>
</feature>
<feature type="domain" description="LEM-like" evidence="11">
    <location>
        <begin position="5"/>
        <end position="48"/>
    </location>
</feature>
<reference evidence="12" key="2">
    <citation type="submission" date="2025-09" db="UniProtKB">
        <authorList>
            <consortium name="Ensembl"/>
        </authorList>
    </citation>
    <scope>IDENTIFICATION</scope>
</reference>
<gene>
    <name evidence="12" type="primary">TMPO</name>
</gene>
<organism evidence="12 13">
    <name type="scientific">Varanus komodoensis</name>
    <name type="common">Komodo dragon</name>
    <dbReference type="NCBI Taxonomy" id="61221"/>
    <lineage>
        <taxon>Eukaryota</taxon>
        <taxon>Metazoa</taxon>
        <taxon>Chordata</taxon>
        <taxon>Craniata</taxon>
        <taxon>Vertebrata</taxon>
        <taxon>Euteleostomi</taxon>
        <taxon>Lepidosauria</taxon>
        <taxon>Squamata</taxon>
        <taxon>Bifurcata</taxon>
        <taxon>Unidentata</taxon>
        <taxon>Episquamata</taxon>
        <taxon>Toxicofera</taxon>
        <taxon>Anguimorpha</taxon>
        <taxon>Paleoanguimorpha</taxon>
        <taxon>Varanoidea</taxon>
        <taxon>Varanidae</taxon>
        <taxon>Varanus</taxon>
    </lineage>
</organism>
<dbReference type="Pfam" id="PF08198">
    <property type="entry name" value="Thymopoietin"/>
    <property type="match status" value="1"/>
</dbReference>
<name>A0A8D2LCH2_VARKO</name>
<dbReference type="PANTHER" id="PTHR12019:SF9">
    <property type="entry name" value="THYMOPOIETIN"/>
    <property type="match status" value="1"/>
</dbReference>
<dbReference type="SMART" id="SM00540">
    <property type="entry name" value="LEM"/>
    <property type="match status" value="1"/>
</dbReference>
<dbReference type="KEGG" id="vko:123036072"/>
<dbReference type="Pfam" id="PF03020">
    <property type="entry name" value="LEM"/>
    <property type="match status" value="1"/>
</dbReference>
<evidence type="ECO:0000256" key="1">
    <source>
        <dbReference type="ARBA" id="ARBA00004123"/>
    </source>
</evidence>
<keyword evidence="9" id="KW-0472">Membrane</keyword>
<dbReference type="GO" id="GO:0003677">
    <property type="term" value="F:DNA binding"/>
    <property type="evidence" value="ECO:0007669"/>
    <property type="project" value="UniProtKB-KW"/>
</dbReference>